<reference evidence="1 2" key="1">
    <citation type="submission" date="2020-08" db="EMBL/GenBank/DDBJ databases">
        <title>Genomic Encyclopedia of Type Strains, Phase IV (KMG-IV): sequencing the most valuable type-strain genomes for metagenomic binning, comparative biology and taxonomic classification.</title>
        <authorList>
            <person name="Goeker M."/>
        </authorList>
    </citation>
    <scope>NUCLEOTIDE SEQUENCE [LARGE SCALE GENOMIC DNA]</scope>
    <source>
        <strain evidence="1 2">DSM 26438</strain>
    </source>
</reference>
<proteinExistence type="predicted"/>
<dbReference type="Proteomes" id="UP000565286">
    <property type="component" value="Unassembled WGS sequence"/>
</dbReference>
<organism evidence="1 2">
    <name type="scientific">Rhizobium skierniewicense</name>
    <dbReference type="NCBI Taxonomy" id="984260"/>
    <lineage>
        <taxon>Bacteria</taxon>
        <taxon>Pseudomonadati</taxon>
        <taxon>Pseudomonadota</taxon>
        <taxon>Alphaproteobacteria</taxon>
        <taxon>Hyphomicrobiales</taxon>
        <taxon>Rhizobiaceae</taxon>
        <taxon>Rhizobium/Agrobacterium group</taxon>
        <taxon>Rhizobium</taxon>
    </lineage>
</organism>
<gene>
    <name evidence="1" type="ORF">GGQ73_004682</name>
</gene>
<protein>
    <submittedName>
        <fullName evidence="1">Uncharacterized protein</fullName>
    </submittedName>
</protein>
<accession>A0A7W6CKD9</accession>
<sequence>MHFDQYGFSKSFCKDNGYKIFFGTDWLDDSEFEAFEKFFDNKTLKFNINKASSEPSEPSELASFEDAVRLESQFVDVDKIIAVENHSALYISDDRDIFVVAAKEDTLSKLVEDIVRAGGKTYSSLVRSGVVEPKKQVKDYFNYWASLNVELPSMP</sequence>
<dbReference type="RefSeq" id="WP_183897968.1">
    <property type="nucleotide sequence ID" value="NZ_JACIDV010000025.1"/>
</dbReference>
<comment type="caution">
    <text evidence="1">The sequence shown here is derived from an EMBL/GenBank/DDBJ whole genome shotgun (WGS) entry which is preliminary data.</text>
</comment>
<evidence type="ECO:0000313" key="2">
    <source>
        <dbReference type="Proteomes" id="UP000565286"/>
    </source>
</evidence>
<dbReference type="EMBL" id="JACIDV010000025">
    <property type="protein sequence ID" value="MBB3948691.1"/>
    <property type="molecule type" value="Genomic_DNA"/>
</dbReference>
<keyword evidence="2" id="KW-1185">Reference proteome</keyword>
<dbReference type="AlphaFoldDB" id="A0A7W6CKD9"/>
<name>A0A7W6CKD9_9HYPH</name>
<evidence type="ECO:0000313" key="1">
    <source>
        <dbReference type="EMBL" id="MBB3948691.1"/>
    </source>
</evidence>